<dbReference type="GO" id="GO:0003677">
    <property type="term" value="F:DNA binding"/>
    <property type="evidence" value="ECO:0007669"/>
    <property type="project" value="InterPro"/>
</dbReference>
<dbReference type="EMBL" id="ACRN01000001">
    <property type="protein sequence ID" value="EHM89495.1"/>
    <property type="molecule type" value="Genomic_DNA"/>
</dbReference>
<evidence type="ECO:0000313" key="6">
    <source>
        <dbReference type="Proteomes" id="UP000003822"/>
    </source>
</evidence>
<dbReference type="EC" id="2.7.7.7" evidence="1"/>
<dbReference type="GO" id="GO:0006302">
    <property type="term" value="P:double-strand break repair"/>
    <property type="evidence" value="ECO:0007669"/>
    <property type="project" value="TreeGrafter"/>
</dbReference>
<keyword evidence="6" id="KW-1185">Reference proteome</keyword>
<dbReference type="Proteomes" id="UP000003822">
    <property type="component" value="Unassembled WGS sequence"/>
</dbReference>
<organism evidence="5 6">
    <name type="scientific">Actinomyces graevenitzii C83</name>
    <dbReference type="NCBI Taxonomy" id="435830"/>
    <lineage>
        <taxon>Bacteria</taxon>
        <taxon>Bacillati</taxon>
        <taxon>Actinomycetota</taxon>
        <taxon>Actinomycetes</taxon>
        <taxon>Actinomycetales</taxon>
        <taxon>Actinomycetaceae</taxon>
        <taxon>Actinomyces</taxon>
    </lineage>
</organism>
<evidence type="ECO:0000256" key="1">
    <source>
        <dbReference type="ARBA" id="ARBA00012417"/>
    </source>
</evidence>
<dbReference type="GO" id="GO:0003887">
    <property type="term" value="F:DNA-directed DNA polymerase activity"/>
    <property type="evidence" value="ECO:0007669"/>
    <property type="project" value="UniProtKB-EC"/>
</dbReference>
<comment type="catalytic activity">
    <reaction evidence="3">
        <text>DNA(n) + a 2'-deoxyribonucleoside 5'-triphosphate = DNA(n+1) + diphosphate</text>
        <dbReference type="Rhea" id="RHEA:22508"/>
        <dbReference type="Rhea" id="RHEA-COMP:17339"/>
        <dbReference type="Rhea" id="RHEA-COMP:17340"/>
        <dbReference type="ChEBI" id="CHEBI:33019"/>
        <dbReference type="ChEBI" id="CHEBI:61560"/>
        <dbReference type="ChEBI" id="CHEBI:173112"/>
        <dbReference type="EC" id="2.7.7.7"/>
    </reaction>
</comment>
<dbReference type="PATRIC" id="fig|435830.3.peg.147"/>
<dbReference type="GO" id="GO:0006261">
    <property type="term" value="P:DNA-templated DNA replication"/>
    <property type="evidence" value="ECO:0007669"/>
    <property type="project" value="InterPro"/>
</dbReference>
<dbReference type="InterPro" id="IPR001098">
    <property type="entry name" value="DNA-dir_DNA_pol_A_palm_dom"/>
</dbReference>
<dbReference type="Pfam" id="PF00476">
    <property type="entry name" value="DNA_pol_A"/>
    <property type="match status" value="1"/>
</dbReference>
<gene>
    <name evidence="5" type="ORF">HMPREF0045_00160</name>
</gene>
<feature type="domain" description="DNA-directed DNA polymerase family A palm" evidence="4">
    <location>
        <begin position="3"/>
        <end position="234"/>
    </location>
</feature>
<dbReference type="PANTHER" id="PTHR10133">
    <property type="entry name" value="DNA POLYMERASE I"/>
    <property type="match status" value="1"/>
</dbReference>
<dbReference type="SMART" id="SM00482">
    <property type="entry name" value="POLAc"/>
    <property type="match status" value="1"/>
</dbReference>
<dbReference type="AlphaFoldDB" id="G9PCN1"/>
<name>G9PCN1_9ACTO</name>
<keyword evidence="2" id="KW-0235">DNA replication</keyword>
<dbReference type="InterPro" id="IPR043502">
    <property type="entry name" value="DNA/RNA_pol_sf"/>
</dbReference>
<evidence type="ECO:0000259" key="4">
    <source>
        <dbReference type="SMART" id="SM00482"/>
    </source>
</evidence>
<evidence type="ECO:0000256" key="3">
    <source>
        <dbReference type="ARBA" id="ARBA00049244"/>
    </source>
</evidence>
<sequence length="270" mass="29332">MAYPFHVADYSAIEARVIAWLAGEASTLQAFRDGKDLCCETASRMFGVPVEKHGINAELRQKGKIATLACGYNGSVGALKAMGALRMGLAEHELKTIVDAWRAANPNIVQLWADVEQAVLDAITARSTVRLRNLRFSVESGILFITLPSGRRLAYVQPCLGENRWGGTSITYSGVTTGRKWGRLETYGGKLVENIVQAVARDLLVHAMGLVAGAGHRIVMHVHDEIVIDEPMGSGFTVADACALMTTPADWTDGLPLDTDGYECSYYRKD</sequence>
<evidence type="ECO:0000313" key="5">
    <source>
        <dbReference type="EMBL" id="EHM89495.1"/>
    </source>
</evidence>
<reference evidence="5 6" key="1">
    <citation type="submission" date="2011-10" db="EMBL/GenBank/DDBJ databases">
        <title>The Genome Sequence of Actinomyces graevenitzii C83.</title>
        <authorList>
            <consortium name="The Broad Institute Genome Sequencing Platform"/>
            <consortium name="The Broad Institute Genome Sequencing Center for Infectious Disease"/>
            <person name="Earl A."/>
            <person name="Ward D."/>
            <person name="Feldgarden M."/>
            <person name="Gevers D."/>
            <person name="Sibley C.D."/>
            <person name="Field T.R."/>
            <person name="Grinwis M."/>
            <person name="Eshaghurshan C.S."/>
            <person name="Surette M.G."/>
            <person name="Young S.K."/>
            <person name="Zeng Q."/>
            <person name="Gargeya S."/>
            <person name="Fitzgerald M."/>
            <person name="Haas B."/>
            <person name="Abouelleil A."/>
            <person name="Alvarado L."/>
            <person name="Arachchi H.M."/>
            <person name="Berlin A."/>
            <person name="Brown A."/>
            <person name="Chapman S.B."/>
            <person name="Chen Z."/>
            <person name="Dunbar C."/>
            <person name="Freedman E."/>
            <person name="Gearin G."/>
            <person name="Goldberg J."/>
            <person name="Griggs A."/>
            <person name="Gujja S."/>
            <person name="Heiman D."/>
            <person name="Howarth C."/>
            <person name="Larson L."/>
            <person name="Lui A."/>
            <person name="MacDonald P.J.P."/>
            <person name="Montmayeur A."/>
            <person name="Murphy C."/>
            <person name="Neiman D."/>
            <person name="Pearson M."/>
            <person name="Priest M."/>
            <person name="Roberts A."/>
            <person name="Saif S."/>
            <person name="Shea T."/>
            <person name="Shenoy N."/>
            <person name="Sisk P."/>
            <person name="Stolte C."/>
            <person name="Sykes S."/>
            <person name="Wortman J."/>
            <person name="Nusbaum C."/>
            <person name="Birren B."/>
        </authorList>
    </citation>
    <scope>NUCLEOTIDE SEQUENCE [LARGE SCALE GENOMIC DNA]</scope>
    <source>
        <strain evidence="5 6">C83</strain>
    </source>
</reference>
<dbReference type="HOGENOM" id="CLU_012044_1_0_11"/>
<accession>G9PCN1</accession>
<dbReference type="STRING" id="435830.HMPREF0045_00160"/>
<proteinExistence type="predicted"/>
<dbReference type="SUPFAM" id="SSF56672">
    <property type="entry name" value="DNA/RNA polymerases"/>
    <property type="match status" value="1"/>
</dbReference>
<comment type="caution">
    <text evidence="5">The sequence shown here is derived from an EMBL/GenBank/DDBJ whole genome shotgun (WGS) entry which is preliminary data.</text>
</comment>
<evidence type="ECO:0000256" key="2">
    <source>
        <dbReference type="ARBA" id="ARBA00022705"/>
    </source>
</evidence>
<dbReference type="InterPro" id="IPR002298">
    <property type="entry name" value="DNA_polymerase_A"/>
</dbReference>
<protein>
    <recommendedName>
        <fullName evidence="1">DNA-directed DNA polymerase</fullName>
        <ecNumber evidence="1">2.7.7.7</ecNumber>
    </recommendedName>
</protein>
<dbReference type="Gene3D" id="1.10.150.20">
    <property type="entry name" value="5' to 3' exonuclease, C-terminal subdomain"/>
    <property type="match status" value="1"/>
</dbReference>
<dbReference type="eggNOG" id="COG0749">
    <property type="taxonomic scope" value="Bacteria"/>
</dbReference>
<dbReference type="PANTHER" id="PTHR10133:SF27">
    <property type="entry name" value="DNA POLYMERASE NU"/>
    <property type="match status" value="1"/>
</dbReference>